<gene>
    <name evidence="1" type="ORF">OUZ56_033534</name>
</gene>
<organism evidence="1 2">
    <name type="scientific">Daphnia magna</name>
    <dbReference type="NCBI Taxonomy" id="35525"/>
    <lineage>
        <taxon>Eukaryota</taxon>
        <taxon>Metazoa</taxon>
        <taxon>Ecdysozoa</taxon>
        <taxon>Arthropoda</taxon>
        <taxon>Crustacea</taxon>
        <taxon>Branchiopoda</taxon>
        <taxon>Diplostraca</taxon>
        <taxon>Cladocera</taxon>
        <taxon>Anomopoda</taxon>
        <taxon>Daphniidae</taxon>
        <taxon>Daphnia</taxon>
    </lineage>
</organism>
<name>A0ABQ9ZXY9_9CRUS</name>
<sequence length="97" mass="11126">MALNNCHSVDSLPISIYHLLGFDHDWILPNCAQEKIYRYARMIGCYVRWNALEHSVYRCFPSAFISHCSNFSHCLVLLDCGTQSPISPRLEPIALKL</sequence>
<keyword evidence="2" id="KW-1185">Reference proteome</keyword>
<evidence type="ECO:0000313" key="2">
    <source>
        <dbReference type="Proteomes" id="UP001234178"/>
    </source>
</evidence>
<evidence type="ECO:0000313" key="1">
    <source>
        <dbReference type="EMBL" id="KAK4017758.1"/>
    </source>
</evidence>
<proteinExistence type="predicted"/>
<dbReference type="EMBL" id="JAOYFB010000018">
    <property type="protein sequence ID" value="KAK4017758.1"/>
    <property type="molecule type" value="Genomic_DNA"/>
</dbReference>
<comment type="caution">
    <text evidence="1">The sequence shown here is derived from an EMBL/GenBank/DDBJ whole genome shotgun (WGS) entry which is preliminary data.</text>
</comment>
<reference evidence="1 2" key="1">
    <citation type="journal article" date="2023" name="Nucleic Acids Res.">
        <title>The hologenome of Daphnia magna reveals possible DNA methylation and microbiome-mediated evolution of the host genome.</title>
        <authorList>
            <person name="Chaturvedi A."/>
            <person name="Li X."/>
            <person name="Dhandapani V."/>
            <person name="Marshall H."/>
            <person name="Kissane S."/>
            <person name="Cuenca-Cambronero M."/>
            <person name="Asole G."/>
            <person name="Calvet F."/>
            <person name="Ruiz-Romero M."/>
            <person name="Marangio P."/>
            <person name="Guigo R."/>
            <person name="Rago D."/>
            <person name="Mirbahai L."/>
            <person name="Eastwood N."/>
            <person name="Colbourne J.K."/>
            <person name="Zhou J."/>
            <person name="Mallon E."/>
            <person name="Orsini L."/>
        </authorList>
    </citation>
    <scope>NUCLEOTIDE SEQUENCE [LARGE SCALE GENOMIC DNA]</scope>
    <source>
        <strain evidence="1">LRV0_1</strain>
    </source>
</reference>
<protein>
    <submittedName>
        <fullName evidence="1">Uncharacterized protein</fullName>
    </submittedName>
</protein>
<dbReference type="Proteomes" id="UP001234178">
    <property type="component" value="Unassembled WGS sequence"/>
</dbReference>
<accession>A0ABQ9ZXY9</accession>